<comment type="caution">
    <text evidence="2">The sequence shown here is derived from an EMBL/GenBank/DDBJ whole genome shotgun (WGS) entry which is preliminary data.</text>
</comment>
<evidence type="ECO:0000313" key="3">
    <source>
        <dbReference type="Proteomes" id="UP001362999"/>
    </source>
</evidence>
<feature type="region of interest" description="Disordered" evidence="1">
    <location>
        <begin position="1"/>
        <end position="25"/>
    </location>
</feature>
<feature type="compositionally biased region" description="Basic residues" evidence="1">
    <location>
        <begin position="1255"/>
        <end position="1266"/>
    </location>
</feature>
<dbReference type="Proteomes" id="UP001362999">
    <property type="component" value="Unassembled WGS sequence"/>
</dbReference>
<gene>
    <name evidence="2" type="ORF">R3P38DRAFT_3417548</name>
</gene>
<feature type="compositionally biased region" description="Basic and acidic residues" evidence="1">
    <location>
        <begin position="1212"/>
        <end position="1221"/>
    </location>
</feature>
<name>A0AAW0EFS6_9AGAR</name>
<organism evidence="2 3">
    <name type="scientific">Favolaschia claudopus</name>
    <dbReference type="NCBI Taxonomy" id="2862362"/>
    <lineage>
        <taxon>Eukaryota</taxon>
        <taxon>Fungi</taxon>
        <taxon>Dikarya</taxon>
        <taxon>Basidiomycota</taxon>
        <taxon>Agaricomycotina</taxon>
        <taxon>Agaricomycetes</taxon>
        <taxon>Agaricomycetidae</taxon>
        <taxon>Agaricales</taxon>
        <taxon>Marasmiineae</taxon>
        <taxon>Mycenaceae</taxon>
        <taxon>Favolaschia</taxon>
    </lineage>
</organism>
<dbReference type="EMBL" id="JAWWNJ010000001">
    <property type="protein sequence ID" value="KAK7064196.1"/>
    <property type="molecule type" value="Genomic_DNA"/>
</dbReference>
<accession>A0AAW0EFS6</accession>
<feature type="region of interest" description="Disordered" evidence="1">
    <location>
        <begin position="1245"/>
        <end position="1266"/>
    </location>
</feature>
<feature type="region of interest" description="Disordered" evidence="1">
    <location>
        <begin position="40"/>
        <end position="109"/>
    </location>
</feature>
<evidence type="ECO:0000256" key="1">
    <source>
        <dbReference type="SAM" id="MobiDB-lite"/>
    </source>
</evidence>
<protein>
    <submittedName>
        <fullName evidence="2">Uncharacterized protein</fullName>
    </submittedName>
</protein>
<feature type="region of interest" description="Disordered" evidence="1">
    <location>
        <begin position="816"/>
        <end position="843"/>
    </location>
</feature>
<feature type="compositionally biased region" description="Polar residues" evidence="1">
    <location>
        <begin position="1"/>
        <end position="14"/>
    </location>
</feature>
<sequence>MSFKRTGSNVSTSGPAPRNKNARVSSRVISDAALFEVQGEELQDEEFMTGFPSQESFVRPPDGIDEVDEPASSSAGLAASPNPSSSRQKENLSRDGLPTSRKANRKEKHISNTAGLQIYVLNLNAAQTEQHSSNSTEKGKGRALDSLPLLLDEVDDSENHTFLHPGRKYTAEDATALVTRMWTTQVQDLHSWACHARAALQAPTSTVDRLQDVHAAGAKYQHIHTLSTQHPVYNGLAPRTRNFFLNIASGKPSSAIAEGIESGALVLSPAGDSRTSTGQFTYVRVPSPRDDSPECTPEACAWRYVTAYPADLAWGVSTLLALGLELEAVKQRLLNLAAALKLDADGLTPLLECLSATAFPSTPDFGLYFGVTDNQTPRDRLDQDLKEQHTRFSNWAKVNADFVTWEPYYLTDLMLPASTGLRTDSVAGDTEVFAITVSGAHGFNRAVGGFIPKFLPSPAASTIIAGWRQSPSVPFGVDLARRLTAKVTAFLQDQKHYLQNHVAAVISDQSFKSVVQNGPGVFRRRGSAIPGIRFLETITLEDFQARRGSQVVGGLWSSTAGRALKSFRYIISTLYPDIPPDGDLDPSTIASRLGPTFDMWPLTTSNVHFWPHCLFASRLLITTDAVVTCSWSEVVDSIFSGGYLHLAWRGVPADIQEAFLKGHTPSNIQDFLPSTPSKLWTPPKTSAAAYLDKVGVIRIVRYGPHRNQLIIYISNLHTGGIKHDPASAYCAHNIITSVEILNRMALDEVRVMEEEEMVLDRQTGSEEDVWSFLEAVVSRTNAKAEACGLRKELDEQKSRYQLLVWAQGHLRSIGRNTSGATKARSPDFRIPGVTHTVGDPNSTERDVQFDELRLSHEELSRGGAEPDPFHLVPFEYRDSPFGEGMRVWFLERGEDIQISNSTRTTGKTQLAYDNAMASRKALSNNKPALSLGGTKGTATARSNREAAEDPKVLLIQCLEELAKWYAYTRGLSKVTGSRWSDGWRWGHCPLCGALIISRDRNTKHACVVGAAASVIQDQDHKSLQVLNNVHDVLRVPELAALVEGCINHLRLIKLCAFDILCRPENMQIREKQLPGIDMEATKSIFVWKTNSERDGAWWEVTLAVDACLKLVSTCPRHLWPTQAANRGLAWSHEGTVTKWEPGKGRHFVQCFEDYNAVLQPQTRSGGRLVFIHVCDHTRRAAVARGKRAEDASDESKREGGPQDCSSDPAMPMDKHEIRSRVDLPPDHLRSRWYFERVFPKLDWVAGANSQASSSKPKKGKNKGKKK</sequence>
<feature type="region of interest" description="Disordered" evidence="1">
    <location>
        <begin position="1182"/>
        <end position="1221"/>
    </location>
</feature>
<evidence type="ECO:0000313" key="2">
    <source>
        <dbReference type="EMBL" id="KAK7064196.1"/>
    </source>
</evidence>
<feature type="compositionally biased region" description="Low complexity" evidence="1">
    <location>
        <begin position="70"/>
        <end position="86"/>
    </location>
</feature>
<keyword evidence="3" id="KW-1185">Reference proteome</keyword>
<reference evidence="2 3" key="1">
    <citation type="journal article" date="2024" name="J Genomics">
        <title>Draft genome sequencing and assembly of Favolaschia claudopus CIRM-BRFM 2984 isolated from oak limbs.</title>
        <authorList>
            <person name="Navarro D."/>
            <person name="Drula E."/>
            <person name="Chaduli D."/>
            <person name="Cazenave R."/>
            <person name="Ahrendt S."/>
            <person name="Wang J."/>
            <person name="Lipzen A."/>
            <person name="Daum C."/>
            <person name="Barry K."/>
            <person name="Grigoriev I.V."/>
            <person name="Favel A."/>
            <person name="Rosso M.N."/>
            <person name="Martin F."/>
        </authorList>
    </citation>
    <scope>NUCLEOTIDE SEQUENCE [LARGE SCALE GENOMIC DNA]</scope>
    <source>
        <strain evidence="2 3">CIRM-BRFM 2984</strain>
    </source>
</reference>
<dbReference type="AlphaFoldDB" id="A0AAW0EFS6"/>
<proteinExistence type="predicted"/>
<feature type="compositionally biased region" description="Basic and acidic residues" evidence="1">
    <location>
        <begin position="1186"/>
        <end position="1200"/>
    </location>
</feature>